<dbReference type="EMBL" id="SNRY01000063">
    <property type="protein sequence ID" value="KAA6348656.1"/>
    <property type="molecule type" value="Genomic_DNA"/>
</dbReference>
<gene>
    <name evidence="1" type="ORF">EZS27_003889</name>
</gene>
<comment type="caution">
    <text evidence="1">The sequence shown here is derived from an EMBL/GenBank/DDBJ whole genome shotgun (WGS) entry which is preliminary data.</text>
</comment>
<proteinExistence type="predicted"/>
<dbReference type="AlphaFoldDB" id="A0A5J4SRD0"/>
<name>A0A5J4SRD0_9ZZZZ</name>
<protein>
    <submittedName>
        <fullName evidence="1">Uncharacterized protein</fullName>
    </submittedName>
</protein>
<evidence type="ECO:0000313" key="1">
    <source>
        <dbReference type="EMBL" id="KAA6348656.1"/>
    </source>
</evidence>
<sequence>MIYDRLDNIPLNRFIDVYLGDTDKITDGEALAIEKKKEIAAKLINEYSSIVSGKSVGIEISKKNEISNLKAKILCIEGCKVLMQEKKYSSVCEILSVFGYSLKEDNIEGIERRTNALAANLAMNYKTAMLKEEESKSKDRGEGVTRDSFTREKVAIMTHYKMNIDGDKIMAAEYAYMVKNMCDEADAIKRLRNH</sequence>
<accession>A0A5J4SRD0</accession>
<reference evidence="1" key="1">
    <citation type="submission" date="2019-03" db="EMBL/GenBank/DDBJ databases">
        <title>Single cell metagenomics reveals metabolic interactions within the superorganism composed of flagellate Streblomastix strix and complex community of Bacteroidetes bacteria on its surface.</title>
        <authorList>
            <person name="Treitli S.C."/>
            <person name="Kolisko M."/>
            <person name="Husnik F."/>
            <person name="Keeling P."/>
            <person name="Hampl V."/>
        </authorList>
    </citation>
    <scope>NUCLEOTIDE SEQUENCE</scope>
    <source>
        <strain evidence="1">STM</strain>
    </source>
</reference>
<organism evidence="1">
    <name type="scientific">termite gut metagenome</name>
    <dbReference type="NCBI Taxonomy" id="433724"/>
    <lineage>
        <taxon>unclassified sequences</taxon>
        <taxon>metagenomes</taxon>
        <taxon>organismal metagenomes</taxon>
    </lineage>
</organism>